<dbReference type="Proteomes" id="UP001234178">
    <property type="component" value="Unassembled WGS sequence"/>
</dbReference>
<name>A0ABQ9Z783_9CRUS</name>
<evidence type="ECO:0000313" key="3">
    <source>
        <dbReference type="Proteomes" id="UP001234178"/>
    </source>
</evidence>
<keyword evidence="3" id="KW-1185">Reference proteome</keyword>
<evidence type="ECO:0000313" key="2">
    <source>
        <dbReference type="EMBL" id="KAK4008757.1"/>
    </source>
</evidence>
<feature type="region of interest" description="Disordered" evidence="1">
    <location>
        <begin position="1"/>
        <end position="55"/>
    </location>
</feature>
<proteinExistence type="predicted"/>
<accession>A0ABQ9Z783</accession>
<gene>
    <name evidence="2" type="ORF">OUZ56_013890</name>
</gene>
<feature type="compositionally biased region" description="Basic and acidic residues" evidence="1">
    <location>
        <begin position="30"/>
        <end position="43"/>
    </location>
</feature>
<dbReference type="EMBL" id="JAOYFB010000002">
    <property type="protein sequence ID" value="KAK4008757.1"/>
    <property type="molecule type" value="Genomic_DNA"/>
</dbReference>
<organism evidence="2 3">
    <name type="scientific">Daphnia magna</name>
    <dbReference type="NCBI Taxonomy" id="35525"/>
    <lineage>
        <taxon>Eukaryota</taxon>
        <taxon>Metazoa</taxon>
        <taxon>Ecdysozoa</taxon>
        <taxon>Arthropoda</taxon>
        <taxon>Crustacea</taxon>
        <taxon>Branchiopoda</taxon>
        <taxon>Diplostraca</taxon>
        <taxon>Cladocera</taxon>
        <taxon>Anomopoda</taxon>
        <taxon>Daphniidae</taxon>
        <taxon>Daphnia</taxon>
    </lineage>
</organism>
<reference evidence="2 3" key="1">
    <citation type="journal article" date="2023" name="Nucleic Acids Res.">
        <title>The hologenome of Daphnia magna reveals possible DNA methylation and microbiome-mediated evolution of the host genome.</title>
        <authorList>
            <person name="Chaturvedi A."/>
            <person name="Li X."/>
            <person name="Dhandapani V."/>
            <person name="Marshall H."/>
            <person name="Kissane S."/>
            <person name="Cuenca-Cambronero M."/>
            <person name="Asole G."/>
            <person name="Calvet F."/>
            <person name="Ruiz-Romero M."/>
            <person name="Marangio P."/>
            <person name="Guigo R."/>
            <person name="Rago D."/>
            <person name="Mirbahai L."/>
            <person name="Eastwood N."/>
            <person name="Colbourne J.K."/>
            <person name="Zhou J."/>
            <person name="Mallon E."/>
            <person name="Orsini L."/>
        </authorList>
    </citation>
    <scope>NUCLEOTIDE SEQUENCE [LARGE SCALE GENOMIC DNA]</scope>
    <source>
        <strain evidence="2">LRV0_1</strain>
    </source>
</reference>
<evidence type="ECO:0000256" key="1">
    <source>
        <dbReference type="SAM" id="MobiDB-lite"/>
    </source>
</evidence>
<sequence>MASYRTPSKSEYILLEDIDHPQPSTSTSGEESKPSESEEKSSEEPSLPSEDNDSFSLDKAFGFVDYDEDKLTESNFTLGALSPESAEFIEELDPVLGSIVASRSSAQVPVPNFGSLLSDGGSTSGSPRNDSLDLDLGFYLGTDDSRAQAESAEDGDDEEEELLKLFRPESSSSHTIDTLSEQLEASLEDMIQTAQMHPRSLQENAKGERLKKLTISLLLMNERFVHEGCLCVDTLVEECQCWWFCLEAESEW</sequence>
<protein>
    <submittedName>
        <fullName evidence="2">Uncharacterized protein</fullName>
    </submittedName>
</protein>
<comment type="caution">
    <text evidence="2">The sequence shown here is derived from an EMBL/GenBank/DDBJ whole genome shotgun (WGS) entry which is preliminary data.</text>
</comment>